<name>A0A433MR56_9BURK</name>
<evidence type="ECO:0000256" key="2">
    <source>
        <dbReference type="SAM" id="SignalP"/>
    </source>
</evidence>
<dbReference type="OrthoDB" id="8851159at2"/>
<comment type="caution">
    <text evidence="3">The sequence shown here is derived from an EMBL/GenBank/DDBJ whole genome shotgun (WGS) entry which is preliminary data.</text>
</comment>
<evidence type="ECO:0000313" key="4">
    <source>
        <dbReference type="Proteomes" id="UP000281118"/>
    </source>
</evidence>
<dbReference type="AlphaFoldDB" id="A0A433MR56"/>
<feature type="region of interest" description="Disordered" evidence="1">
    <location>
        <begin position="103"/>
        <end position="138"/>
    </location>
</feature>
<dbReference type="RefSeq" id="WP_126024445.1">
    <property type="nucleotide sequence ID" value="NZ_RXFT01000012.1"/>
</dbReference>
<keyword evidence="2" id="KW-0732">Signal</keyword>
<feature type="signal peptide" evidence="2">
    <location>
        <begin position="1"/>
        <end position="43"/>
    </location>
</feature>
<sequence length="194" mass="18971">MPIQFALAPSGASPSFAARSLSSNAARAALCMLLAVAAACASANNVGENSAWQFQTSADKANQAAVQDMIQRKKAGSYGAANYTTNNYVGKQYNCDVTSTAQGNQGTNSTTANSPGTSGASANSTGNSSTGVGGTGTVSTAQANSGAVGSAVIGSTTSNVQGWSSQALNSNQTNTGSQSASISGSTACAFGALN</sequence>
<evidence type="ECO:0000256" key="1">
    <source>
        <dbReference type="SAM" id="MobiDB-lite"/>
    </source>
</evidence>
<proteinExistence type="predicted"/>
<evidence type="ECO:0000313" key="3">
    <source>
        <dbReference type="EMBL" id="RUR70331.1"/>
    </source>
</evidence>
<feature type="compositionally biased region" description="Low complexity" evidence="1">
    <location>
        <begin position="106"/>
        <end position="130"/>
    </location>
</feature>
<organism evidence="3 4">
    <name type="scientific">Variovorax guangxiensis</name>
    <dbReference type="NCBI Taxonomy" id="1775474"/>
    <lineage>
        <taxon>Bacteria</taxon>
        <taxon>Pseudomonadati</taxon>
        <taxon>Pseudomonadota</taxon>
        <taxon>Betaproteobacteria</taxon>
        <taxon>Burkholderiales</taxon>
        <taxon>Comamonadaceae</taxon>
        <taxon>Variovorax</taxon>
    </lineage>
</organism>
<gene>
    <name evidence="3" type="ORF">EJP67_25070</name>
</gene>
<feature type="chain" id="PRO_5019132460" evidence="2">
    <location>
        <begin position="44"/>
        <end position="194"/>
    </location>
</feature>
<dbReference type="EMBL" id="RXFT01000012">
    <property type="protein sequence ID" value="RUR70331.1"/>
    <property type="molecule type" value="Genomic_DNA"/>
</dbReference>
<protein>
    <submittedName>
        <fullName evidence="3">Uncharacterized protein</fullName>
    </submittedName>
</protein>
<dbReference type="Proteomes" id="UP000281118">
    <property type="component" value="Unassembled WGS sequence"/>
</dbReference>
<reference evidence="3 4" key="1">
    <citation type="submission" date="2018-12" db="EMBL/GenBank/DDBJ databases">
        <title>The genome sequences of Variovorax guangxiensis DSM 27352.</title>
        <authorList>
            <person name="Gao J."/>
            <person name="Sun J."/>
        </authorList>
    </citation>
    <scope>NUCLEOTIDE SEQUENCE [LARGE SCALE GENOMIC DNA]</scope>
    <source>
        <strain evidence="3 4">DSM 27352</strain>
    </source>
</reference>
<accession>A0A433MR56</accession>